<evidence type="ECO:0000313" key="2">
    <source>
        <dbReference type="Proteomes" id="UP000789595"/>
    </source>
</evidence>
<accession>A0A8J2SXW0</accession>
<dbReference type="AlphaFoldDB" id="A0A8J2SXW0"/>
<keyword evidence="2" id="KW-1185">Reference proteome</keyword>
<protein>
    <submittedName>
        <fullName evidence="1">Uncharacterized protein</fullName>
    </submittedName>
</protein>
<gene>
    <name evidence="1" type="ORF">PECAL_5P14570</name>
</gene>
<organism evidence="1 2">
    <name type="scientific">Pelagomonas calceolata</name>
    <dbReference type="NCBI Taxonomy" id="35677"/>
    <lineage>
        <taxon>Eukaryota</taxon>
        <taxon>Sar</taxon>
        <taxon>Stramenopiles</taxon>
        <taxon>Ochrophyta</taxon>
        <taxon>Pelagophyceae</taxon>
        <taxon>Pelagomonadales</taxon>
        <taxon>Pelagomonadaceae</taxon>
        <taxon>Pelagomonas</taxon>
    </lineage>
</organism>
<proteinExistence type="predicted"/>
<reference evidence="1" key="1">
    <citation type="submission" date="2021-11" db="EMBL/GenBank/DDBJ databases">
        <authorList>
            <consortium name="Genoscope - CEA"/>
            <person name="William W."/>
        </authorList>
    </citation>
    <scope>NUCLEOTIDE SEQUENCE</scope>
</reference>
<name>A0A8J2SXW0_9STRA</name>
<dbReference type="Proteomes" id="UP000789595">
    <property type="component" value="Unassembled WGS sequence"/>
</dbReference>
<comment type="caution">
    <text evidence="1">The sequence shown here is derived from an EMBL/GenBank/DDBJ whole genome shotgun (WGS) entry which is preliminary data.</text>
</comment>
<dbReference type="EMBL" id="CAKKNE010000005">
    <property type="protein sequence ID" value="CAH0376863.1"/>
    <property type="molecule type" value="Genomic_DNA"/>
</dbReference>
<evidence type="ECO:0000313" key="1">
    <source>
        <dbReference type="EMBL" id="CAH0376863.1"/>
    </source>
</evidence>
<sequence>MIRHLCLLAAAAAPTTQNATRQLDAYEPPPTDLSRACASWRPDRDGIDRVRTIRAGNFVNLAHATGGAFVASVSKVRRPPKGQNCRVLYELEVICRVSAARVCPSASR</sequence>